<feature type="chain" id="PRO_5035938002" evidence="1">
    <location>
        <begin position="22"/>
        <end position="89"/>
    </location>
</feature>
<reference evidence="2 3" key="1">
    <citation type="submission" date="2020-04" db="EMBL/GenBank/DDBJ databases">
        <authorList>
            <person name="Wallbank WR R."/>
            <person name="Pardo Diaz C."/>
            <person name="Kozak K."/>
            <person name="Martin S."/>
            <person name="Jiggins C."/>
            <person name="Moest M."/>
            <person name="Warren A I."/>
            <person name="Byers J.R.P. K."/>
            <person name="Montejo-Kovacevich G."/>
            <person name="Yen C E."/>
        </authorList>
    </citation>
    <scope>NUCLEOTIDE SEQUENCE [LARGE SCALE GENOMIC DNA]</scope>
</reference>
<evidence type="ECO:0000313" key="2">
    <source>
        <dbReference type="EMBL" id="CAB3256753.1"/>
    </source>
</evidence>
<dbReference type="EMBL" id="CADEBD010000494">
    <property type="protein sequence ID" value="CAB3256753.1"/>
    <property type="molecule type" value="Genomic_DNA"/>
</dbReference>
<keyword evidence="1" id="KW-0732">Signal</keyword>
<proteinExistence type="predicted"/>
<dbReference type="AlphaFoldDB" id="A0A8S1BCU3"/>
<name>A0A8S1BCU3_ARCPL</name>
<accession>A0A8S1BCU3</accession>
<protein>
    <submittedName>
        <fullName evidence="2">Uncharacterized protein</fullName>
    </submittedName>
</protein>
<evidence type="ECO:0000313" key="3">
    <source>
        <dbReference type="Proteomes" id="UP000494256"/>
    </source>
</evidence>
<evidence type="ECO:0000256" key="1">
    <source>
        <dbReference type="SAM" id="SignalP"/>
    </source>
</evidence>
<feature type="signal peptide" evidence="1">
    <location>
        <begin position="1"/>
        <end position="21"/>
    </location>
</feature>
<sequence>MKFLAVAFAIVLVVQLADVTADKLPFNDLMETYGEQQNLGVAPAQRATHNVEDVVSDVEYVSLLEFVAVSDKLTFLATASSSIFIKSFI</sequence>
<gene>
    <name evidence="2" type="ORF">APLA_LOCUS15752</name>
</gene>
<comment type="caution">
    <text evidence="2">The sequence shown here is derived from an EMBL/GenBank/DDBJ whole genome shotgun (WGS) entry which is preliminary data.</text>
</comment>
<dbReference type="Proteomes" id="UP000494256">
    <property type="component" value="Unassembled WGS sequence"/>
</dbReference>
<dbReference type="OrthoDB" id="61870at2759"/>
<organism evidence="2 3">
    <name type="scientific">Arctia plantaginis</name>
    <name type="common">Wood tiger moth</name>
    <name type="synonym">Phalaena plantaginis</name>
    <dbReference type="NCBI Taxonomy" id="874455"/>
    <lineage>
        <taxon>Eukaryota</taxon>
        <taxon>Metazoa</taxon>
        <taxon>Ecdysozoa</taxon>
        <taxon>Arthropoda</taxon>
        <taxon>Hexapoda</taxon>
        <taxon>Insecta</taxon>
        <taxon>Pterygota</taxon>
        <taxon>Neoptera</taxon>
        <taxon>Endopterygota</taxon>
        <taxon>Lepidoptera</taxon>
        <taxon>Glossata</taxon>
        <taxon>Ditrysia</taxon>
        <taxon>Noctuoidea</taxon>
        <taxon>Erebidae</taxon>
        <taxon>Arctiinae</taxon>
        <taxon>Arctia</taxon>
    </lineage>
</organism>